<dbReference type="CDD" id="cd00796">
    <property type="entry name" value="INT_Rci_Hp1_C"/>
    <property type="match status" value="1"/>
</dbReference>
<protein>
    <submittedName>
        <fullName evidence="7">Site-specific integrase</fullName>
    </submittedName>
</protein>
<evidence type="ECO:0000256" key="1">
    <source>
        <dbReference type="ARBA" id="ARBA00022908"/>
    </source>
</evidence>
<dbReference type="InterPro" id="IPR044068">
    <property type="entry name" value="CB"/>
</dbReference>
<feature type="domain" description="Core-binding (CB)" evidence="6">
    <location>
        <begin position="94"/>
        <end position="175"/>
    </location>
</feature>
<dbReference type="InterPro" id="IPR010998">
    <property type="entry name" value="Integrase_recombinase_N"/>
</dbReference>
<reference evidence="8" key="1">
    <citation type="submission" date="2020-08" db="EMBL/GenBank/DDBJ databases">
        <title>Complete genome sequence of Sphingobium barthaii strain KK22, a high-molecular-weight polycyclic aromatic hydrocarbon-degrading soil bacterium.</title>
        <authorList>
            <person name="Mori J.F."/>
            <person name="Kanaly R.A."/>
        </authorList>
    </citation>
    <scope>NUCLEOTIDE SEQUENCE [LARGE SCALE GENOMIC DNA]</scope>
    <source>
        <strain evidence="8">KK22</strain>
    </source>
</reference>
<dbReference type="InterPro" id="IPR013762">
    <property type="entry name" value="Integrase-like_cat_sf"/>
</dbReference>
<gene>
    <name evidence="7" type="ORF">H5V43_01475</name>
</gene>
<dbReference type="SUPFAM" id="SSF56349">
    <property type="entry name" value="DNA breaking-rejoining enzymes"/>
    <property type="match status" value="1"/>
</dbReference>
<dbReference type="InterPro" id="IPR050090">
    <property type="entry name" value="Tyrosine_recombinase_XerCD"/>
</dbReference>
<dbReference type="Proteomes" id="UP000593663">
    <property type="component" value="Chromosome 1"/>
</dbReference>
<dbReference type="InterPro" id="IPR011010">
    <property type="entry name" value="DNA_brk_join_enz"/>
</dbReference>
<evidence type="ECO:0000259" key="5">
    <source>
        <dbReference type="PROSITE" id="PS51898"/>
    </source>
</evidence>
<evidence type="ECO:0000313" key="7">
    <source>
        <dbReference type="EMBL" id="QOT71876.1"/>
    </source>
</evidence>
<sequence>MTVKISLSRKSIRALRKGERITEKGITAEKLTDGVEGEVRYSINIMVDGERHHRIIGKASEGVTLTQAQEAIELLRTRAREERLDLPKGRKIAMSFKEAADGYIKRMEEGGGKNMKAKRQHLTMHLKPYFAQNRLDKLTTFDLSRYRAVRREAGASDATINREFATLSHLYRSAVSWKWISRDRLPEFKKEAEAVKPISVLSDADADALMKSALEDEDDRLWLFVAFGLGAAMRHREILRARYDQVDFDTRRIFIPQAKAGEREQPITPSLARAIKRQMEKEADSHGWIFPAVNVDDSKTGYRTNMGRQFARAVVRAKLDPSKVTPHTMRHTAITRLVKAGVDLPTIQRISAHKTLTMVLRYTHIHGQHVDRALDAMDRCLPRPISQELHRGSSQATDHAIA</sequence>
<dbReference type="KEGG" id="sbar:H5V43_01475"/>
<feature type="domain" description="Tyr recombinase" evidence="5">
    <location>
        <begin position="196"/>
        <end position="375"/>
    </location>
</feature>
<dbReference type="AlphaFoldDB" id="A0A7M2GGM8"/>
<dbReference type="RefSeq" id="WP_025549897.1">
    <property type="nucleotide sequence ID" value="NZ_BATN01000060.1"/>
</dbReference>
<dbReference type="Gene3D" id="1.10.150.130">
    <property type="match status" value="1"/>
</dbReference>
<dbReference type="PANTHER" id="PTHR30349:SF94">
    <property type="entry name" value="INTEGRASE_RECOMBINASE HI_1414-RELATED"/>
    <property type="match status" value="1"/>
</dbReference>
<dbReference type="Gene3D" id="1.10.443.10">
    <property type="entry name" value="Intergrase catalytic core"/>
    <property type="match status" value="1"/>
</dbReference>
<evidence type="ECO:0000259" key="6">
    <source>
        <dbReference type="PROSITE" id="PS51900"/>
    </source>
</evidence>
<dbReference type="GO" id="GO:0006310">
    <property type="term" value="P:DNA recombination"/>
    <property type="evidence" value="ECO:0007669"/>
    <property type="project" value="UniProtKB-KW"/>
</dbReference>
<name>A0A7M2GGM8_SPHSA</name>
<keyword evidence="2 4" id="KW-0238">DNA-binding</keyword>
<organism evidence="7 8">
    <name type="scientific">Sphingobium fuliginis (strain ATCC 27551)</name>
    <dbReference type="NCBI Taxonomy" id="336203"/>
    <lineage>
        <taxon>Bacteria</taxon>
        <taxon>Pseudomonadati</taxon>
        <taxon>Pseudomonadota</taxon>
        <taxon>Alphaproteobacteria</taxon>
        <taxon>Sphingomonadales</taxon>
        <taxon>Sphingomonadaceae</taxon>
        <taxon>Sphingobium</taxon>
    </lineage>
</organism>
<evidence type="ECO:0000256" key="4">
    <source>
        <dbReference type="PROSITE-ProRule" id="PRU01248"/>
    </source>
</evidence>
<keyword evidence="3" id="KW-0233">DNA recombination</keyword>
<dbReference type="PANTHER" id="PTHR30349">
    <property type="entry name" value="PHAGE INTEGRASE-RELATED"/>
    <property type="match status" value="1"/>
</dbReference>
<evidence type="ECO:0000256" key="2">
    <source>
        <dbReference type="ARBA" id="ARBA00023125"/>
    </source>
</evidence>
<dbReference type="GO" id="GO:0003677">
    <property type="term" value="F:DNA binding"/>
    <property type="evidence" value="ECO:0007669"/>
    <property type="project" value="UniProtKB-UniRule"/>
</dbReference>
<dbReference type="PROSITE" id="PS51898">
    <property type="entry name" value="TYR_RECOMBINASE"/>
    <property type="match status" value="1"/>
</dbReference>
<evidence type="ECO:0000256" key="3">
    <source>
        <dbReference type="ARBA" id="ARBA00023172"/>
    </source>
</evidence>
<dbReference type="InterPro" id="IPR002104">
    <property type="entry name" value="Integrase_catalytic"/>
</dbReference>
<proteinExistence type="predicted"/>
<keyword evidence="1" id="KW-0229">DNA integration</keyword>
<dbReference type="GO" id="GO:0015074">
    <property type="term" value="P:DNA integration"/>
    <property type="evidence" value="ECO:0007669"/>
    <property type="project" value="UniProtKB-KW"/>
</dbReference>
<accession>A0A7M2GGM8</accession>
<dbReference type="Pfam" id="PF00589">
    <property type="entry name" value="Phage_integrase"/>
    <property type="match status" value="1"/>
</dbReference>
<dbReference type="PROSITE" id="PS51900">
    <property type="entry name" value="CB"/>
    <property type="match status" value="1"/>
</dbReference>
<evidence type="ECO:0000313" key="8">
    <source>
        <dbReference type="Proteomes" id="UP000593663"/>
    </source>
</evidence>
<dbReference type="EMBL" id="CP060035">
    <property type="protein sequence ID" value="QOT71876.1"/>
    <property type="molecule type" value="Genomic_DNA"/>
</dbReference>